<dbReference type="Proteomes" id="UP000290608">
    <property type="component" value="Unassembled WGS sequence"/>
</dbReference>
<protein>
    <submittedName>
        <fullName evidence="2">Uncharacterized protein</fullName>
    </submittedName>
</protein>
<keyword evidence="1" id="KW-0472">Membrane</keyword>
<dbReference type="RefSeq" id="WP_073100522.1">
    <property type="nucleotide sequence ID" value="NZ_QOVL01000022.1"/>
</dbReference>
<reference evidence="2 3" key="1">
    <citation type="submission" date="2018-07" db="EMBL/GenBank/DDBJ databases">
        <title>Leeuwenhoekiella genomics.</title>
        <authorList>
            <person name="Tahon G."/>
            <person name="Willems A."/>
        </authorList>
    </citation>
    <scope>NUCLEOTIDE SEQUENCE [LARGE SCALE GENOMIC DNA]</scope>
    <source>
        <strain evidence="2 3">LMG 1345</strain>
    </source>
</reference>
<dbReference type="STRING" id="1122159.SAMN02745246_03541"/>
<feature type="transmembrane region" description="Helical" evidence="1">
    <location>
        <begin position="94"/>
        <end position="113"/>
    </location>
</feature>
<feature type="transmembrane region" description="Helical" evidence="1">
    <location>
        <begin position="21"/>
        <end position="40"/>
    </location>
</feature>
<proteinExistence type="predicted"/>
<evidence type="ECO:0000313" key="3">
    <source>
        <dbReference type="Proteomes" id="UP000290608"/>
    </source>
</evidence>
<dbReference type="AlphaFoldDB" id="A0A4Q0PH06"/>
<name>A0A4Q0PH06_9FLAO</name>
<organism evidence="2 3">
    <name type="scientific">Leeuwenhoekiella marinoflava</name>
    <dbReference type="NCBI Taxonomy" id="988"/>
    <lineage>
        <taxon>Bacteria</taxon>
        <taxon>Pseudomonadati</taxon>
        <taxon>Bacteroidota</taxon>
        <taxon>Flavobacteriia</taxon>
        <taxon>Flavobacteriales</taxon>
        <taxon>Flavobacteriaceae</taxon>
        <taxon>Leeuwenhoekiella</taxon>
    </lineage>
</organism>
<accession>A0A4Q0PH06</accession>
<sequence length="167" mass="19190">MGMTRAERLKLSSAKGSFLNNLTVVGGLLFVCNACALFYLSDFESRGVRLASSLVLVLYYIFLLPKYSRLLILILVSFIIRDCAVLVYETPLGVYSYFSFGLIAYLILTFKQFRNLKQYRFEYPSVLSIVLFAIASFFILYNLETAVEPYFENTSTPFFFMSWVLVL</sequence>
<feature type="transmembrane region" description="Helical" evidence="1">
    <location>
        <begin position="125"/>
        <end position="143"/>
    </location>
</feature>
<evidence type="ECO:0000313" key="2">
    <source>
        <dbReference type="EMBL" id="RXG25509.1"/>
    </source>
</evidence>
<dbReference type="EMBL" id="QOVL01000022">
    <property type="protein sequence ID" value="RXG25509.1"/>
    <property type="molecule type" value="Genomic_DNA"/>
</dbReference>
<keyword evidence="1" id="KW-1133">Transmembrane helix</keyword>
<gene>
    <name evidence="2" type="ORF">DSL99_3544</name>
</gene>
<comment type="caution">
    <text evidence="2">The sequence shown here is derived from an EMBL/GenBank/DDBJ whole genome shotgun (WGS) entry which is preliminary data.</text>
</comment>
<keyword evidence="1" id="KW-0812">Transmembrane</keyword>
<evidence type="ECO:0000256" key="1">
    <source>
        <dbReference type="SAM" id="Phobius"/>
    </source>
</evidence>